<accession>A0A2M8RVR1</accession>
<keyword evidence="2 8" id="KW-0645">Protease</keyword>
<evidence type="ECO:0000313" key="9">
    <source>
        <dbReference type="Proteomes" id="UP000230282"/>
    </source>
</evidence>
<dbReference type="Pfam" id="PF19290">
    <property type="entry name" value="PmbA_TldD_2nd"/>
    <property type="match status" value="1"/>
</dbReference>
<gene>
    <name evidence="8" type="ORF">CVP04_06335</name>
</gene>
<dbReference type="PANTHER" id="PTHR30624">
    <property type="entry name" value="UNCHARACTERIZED PROTEIN TLDD AND PMBA"/>
    <property type="match status" value="1"/>
</dbReference>
<evidence type="ECO:0000256" key="3">
    <source>
        <dbReference type="ARBA" id="ARBA00022801"/>
    </source>
</evidence>
<evidence type="ECO:0000256" key="1">
    <source>
        <dbReference type="ARBA" id="ARBA00005836"/>
    </source>
</evidence>
<protein>
    <submittedName>
        <fullName evidence="8">Metalloprotease TldD</fullName>
    </submittedName>
</protein>
<name>A0A2M8RVR1_9PAST</name>
<dbReference type="EMBL" id="PHGZ01000013">
    <property type="protein sequence ID" value="PJG82977.1"/>
    <property type="molecule type" value="Genomic_DNA"/>
</dbReference>
<dbReference type="GO" id="GO:0008237">
    <property type="term" value="F:metallopeptidase activity"/>
    <property type="evidence" value="ECO:0007669"/>
    <property type="project" value="UniProtKB-KW"/>
</dbReference>
<dbReference type="InterPro" id="IPR036059">
    <property type="entry name" value="TldD/PmbA_sf"/>
</dbReference>
<evidence type="ECO:0000256" key="4">
    <source>
        <dbReference type="ARBA" id="ARBA00023049"/>
    </source>
</evidence>
<dbReference type="InterPro" id="IPR035068">
    <property type="entry name" value="TldD/PmbA_N"/>
</dbReference>
<dbReference type="InterPro" id="IPR045569">
    <property type="entry name" value="Metalloprtase-TldD/E_C"/>
</dbReference>
<evidence type="ECO:0000259" key="7">
    <source>
        <dbReference type="Pfam" id="PF19290"/>
    </source>
</evidence>
<keyword evidence="4 8" id="KW-0482">Metalloprotease</keyword>
<comment type="caution">
    <text evidence="8">The sequence shown here is derived from an EMBL/GenBank/DDBJ whole genome shotgun (WGS) entry which is preliminary data.</text>
</comment>
<dbReference type="RefSeq" id="WP_100296667.1">
    <property type="nucleotide sequence ID" value="NZ_PHGZ01000013.1"/>
</dbReference>
<dbReference type="Pfam" id="PF01523">
    <property type="entry name" value="PmbA_TldD_1st"/>
    <property type="match status" value="1"/>
</dbReference>
<dbReference type="InterPro" id="IPR045570">
    <property type="entry name" value="Metalloprtase-TldD/E_cen_dom"/>
</dbReference>
<sequence length="482" mass="51720">MLNQVTQSLLAPGNLSERELANVFDILSHRNIDYADLYFQHSQDENWVLEDRIIKEGGFHIDRGVGVRAVSGEKTGFAYSDQISLAGLQQCAQAAKGIAQPQQGNIITPAQFNAVHPVLRYQPINPLDSLSKAQKIELLHLVDNTARAEDPRVSQVSASISSVYEEILVAATDGTFAADIRPLVRLSVSVLVEQDGKRERGSAGCGGRFGLDWFLQPYQGEIRAVYFAKEAVRQALVNLNAVAAPAGSMPVILGAGWPGVLLHEAVGHGLEGDFNRKESSLFSGKIGELVTSPLCTIVDDGTLADRRGSLTIDDEGVPGQYNVLIKDGVLQGYMQDKMNARLMGVAPTGNGRRESYAHLPMPRMTNTYMLAGQSRFEDLIASVDHGIFAPHFGGGQVDITSGKFVFSTSEAYLIEKGKITKPVKGATLIGSGIEVMQNVSMVADNPELDHGVGVCGKEGQSVPVGVGQPALKIDRITVGGTQ</sequence>
<feature type="domain" description="Metalloprotease TldD/E C-terminal" evidence="6">
    <location>
        <begin position="247"/>
        <end position="480"/>
    </location>
</feature>
<dbReference type="NCBIfam" id="NF008006">
    <property type="entry name" value="PRK10735.1"/>
    <property type="match status" value="1"/>
</dbReference>
<dbReference type="OrthoDB" id="9803213at2"/>
<dbReference type="Pfam" id="PF19289">
    <property type="entry name" value="PmbA_TldD_3rd"/>
    <property type="match status" value="1"/>
</dbReference>
<dbReference type="SUPFAM" id="SSF111283">
    <property type="entry name" value="Putative modulator of DNA gyrase, PmbA/TldD"/>
    <property type="match status" value="1"/>
</dbReference>
<evidence type="ECO:0000259" key="5">
    <source>
        <dbReference type="Pfam" id="PF01523"/>
    </source>
</evidence>
<feature type="domain" description="Metalloprotease TldD/E central" evidence="7">
    <location>
        <begin position="126"/>
        <end position="239"/>
    </location>
</feature>
<dbReference type="InterPro" id="IPR025502">
    <property type="entry name" value="TldD"/>
</dbReference>
<comment type="similarity">
    <text evidence="1">Belongs to the peptidase U62 family.</text>
</comment>
<keyword evidence="3" id="KW-0378">Hydrolase</keyword>
<dbReference type="Gene3D" id="3.30.2290.10">
    <property type="entry name" value="PmbA/TldD superfamily"/>
    <property type="match status" value="1"/>
</dbReference>
<keyword evidence="9" id="KW-1185">Reference proteome</keyword>
<dbReference type="GO" id="GO:0005829">
    <property type="term" value="C:cytosol"/>
    <property type="evidence" value="ECO:0007669"/>
    <property type="project" value="TreeGrafter"/>
</dbReference>
<dbReference type="FunFam" id="3.30.2290.10:FF:000001">
    <property type="entry name" value="Metalloprotease TldD homolog"/>
    <property type="match status" value="1"/>
</dbReference>
<dbReference type="PIRSF" id="PIRSF004919">
    <property type="entry name" value="TldD"/>
    <property type="match status" value="1"/>
</dbReference>
<dbReference type="InterPro" id="IPR051463">
    <property type="entry name" value="Peptidase_U62_metallo"/>
</dbReference>
<feature type="domain" description="Metalloprotease TldD/E N-terminal" evidence="5">
    <location>
        <begin position="35"/>
        <end position="99"/>
    </location>
</feature>
<organism evidence="8 9">
    <name type="scientific">Caviibacterium pharyngocola</name>
    <dbReference type="NCBI Taxonomy" id="28159"/>
    <lineage>
        <taxon>Bacteria</taxon>
        <taxon>Pseudomonadati</taxon>
        <taxon>Pseudomonadota</taxon>
        <taxon>Gammaproteobacteria</taxon>
        <taxon>Pasteurellales</taxon>
        <taxon>Pasteurellaceae</taxon>
        <taxon>Caviibacterium</taxon>
    </lineage>
</organism>
<evidence type="ECO:0000313" key="8">
    <source>
        <dbReference type="EMBL" id="PJG82977.1"/>
    </source>
</evidence>
<dbReference type="GO" id="GO:0006508">
    <property type="term" value="P:proteolysis"/>
    <property type="evidence" value="ECO:0007669"/>
    <property type="project" value="UniProtKB-KW"/>
</dbReference>
<dbReference type="PANTHER" id="PTHR30624:SF4">
    <property type="entry name" value="METALLOPROTEASE TLDD"/>
    <property type="match status" value="1"/>
</dbReference>
<proteinExistence type="inferred from homology"/>
<dbReference type="InterPro" id="IPR002510">
    <property type="entry name" value="Metalloprtase-TldD/E_N"/>
</dbReference>
<reference evidence="8 9" key="1">
    <citation type="submission" date="2017-11" db="EMBL/GenBank/DDBJ databases">
        <title>Reclassification of Bisgaard taxon 5 as Caviibacterium pharyngocola gen. nov., sp. nov.</title>
        <authorList>
            <person name="Christensen H."/>
        </authorList>
    </citation>
    <scope>NUCLEOTIDE SEQUENCE [LARGE SCALE GENOMIC DNA]</scope>
    <source>
        <strain evidence="8 9">7_3</strain>
    </source>
</reference>
<evidence type="ECO:0000256" key="2">
    <source>
        <dbReference type="ARBA" id="ARBA00022670"/>
    </source>
</evidence>
<dbReference type="AlphaFoldDB" id="A0A2M8RVR1"/>
<evidence type="ECO:0000259" key="6">
    <source>
        <dbReference type="Pfam" id="PF19289"/>
    </source>
</evidence>
<dbReference type="Proteomes" id="UP000230282">
    <property type="component" value="Unassembled WGS sequence"/>
</dbReference>